<feature type="region of interest" description="Disordered" evidence="1">
    <location>
        <begin position="91"/>
        <end position="122"/>
    </location>
</feature>
<name>A0AAV2S9Y8_MEGNR</name>
<gene>
    <name evidence="2" type="ORF">MNOR_LOCUS34077</name>
</gene>
<keyword evidence="3" id="KW-1185">Reference proteome</keyword>
<evidence type="ECO:0000256" key="1">
    <source>
        <dbReference type="SAM" id="MobiDB-lite"/>
    </source>
</evidence>
<reference evidence="2 3" key="1">
    <citation type="submission" date="2024-05" db="EMBL/GenBank/DDBJ databases">
        <authorList>
            <person name="Wallberg A."/>
        </authorList>
    </citation>
    <scope>NUCLEOTIDE SEQUENCE [LARGE SCALE GENOMIC DNA]</scope>
</reference>
<accession>A0AAV2S9Y8</accession>
<feature type="compositionally biased region" description="Polar residues" evidence="1">
    <location>
        <begin position="29"/>
        <end position="43"/>
    </location>
</feature>
<comment type="caution">
    <text evidence="2">The sequence shown here is derived from an EMBL/GenBank/DDBJ whole genome shotgun (WGS) entry which is preliminary data.</text>
</comment>
<sequence length="507" mass="57474">MEEYLQKFGYKPLEISSEPSCVKVEDLENSPQETNSEVGSQKTSDGHCASPVLSEVGRSVIQGNDITQDLSNILNKKKNVPSIEINPILEMSKNELESDRENPEKDNETDDLVTNQFTGRPLPFQAKDESTIMYGHTKIMDSLPKDRTVAKDSMSLSIIRNEDPSTPVTPEFSEATMSLLNLISKNENTNHNETYTPEEPSMHYINHNETDTPEEPSLYYKETKKQFGSLNDTGIPEEPVLSNMIGKMQFVDTPEEPKLLAPRKFDDTPESPIFSEATMSLFKCIPPAKEVFVQNKKDKTETSEFSKAASAQSNHVSHKSHVDVLEEPALSSAYTFKEKFVVPSNLDDDMPPSPELSSYTQSFLNSQPKVRENQHSDMRKNVYSMNKYESMMDREYSNEPMNSSHHQNNEYSSIYKSQVKPHMYDAQSKNEYIDQENEDPTSYINNSSYMNKSGASNFSFITPAKDRGNANRSYSLAMERLANQNDSPDSPQLSDISMSIVNRSQRW</sequence>
<dbReference type="AlphaFoldDB" id="A0AAV2S9Y8"/>
<proteinExistence type="predicted"/>
<feature type="region of interest" description="Disordered" evidence="1">
    <location>
        <begin position="483"/>
        <end position="507"/>
    </location>
</feature>
<feature type="region of interest" description="Disordered" evidence="1">
    <location>
        <begin position="19"/>
        <end position="50"/>
    </location>
</feature>
<dbReference type="Proteomes" id="UP001497623">
    <property type="component" value="Unassembled WGS sequence"/>
</dbReference>
<evidence type="ECO:0000313" key="2">
    <source>
        <dbReference type="EMBL" id="CAL4171091.1"/>
    </source>
</evidence>
<feature type="compositionally biased region" description="Polar residues" evidence="1">
    <location>
        <begin position="355"/>
        <end position="368"/>
    </location>
</feature>
<evidence type="ECO:0000313" key="3">
    <source>
        <dbReference type="Proteomes" id="UP001497623"/>
    </source>
</evidence>
<dbReference type="EMBL" id="CAXKWB010051192">
    <property type="protein sequence ID" value="CAL4171091.1"/>
    <property type="molecule type" value="Genomic_DNA"/>
</dbReference>
<feature type="region of interest" description="Disordered" evidence="1">
    <location>
        <begin position="349"/>
        <end position="373"/>
    </location>
</feature>
<protein>
    <submittedName>
        <fullName evidence="2">Uncharacterized protein</fullName>
    </submittedName>
</protein>
<feature type="compositionally biased region" description="Basic and acidic residues" evidence="1">
    <location>
        <begin position="92"/>
        <end position="106"/>
    </location>
</feature>
<organism evidence="2 3">
    <name type="scientific">Meganyctiphanes norvegica</name>
    <name type="common">Northern krill</name>
    <name type="synonym">Thysanopoda norvegica</name>
    <dbReference type="NCBI Taxonomy" id="48144"/>
    <lineage>
        <taxon>Eukaryota</taxon>
        <taxon>Metazoa</taxon>
        <taxon>Ecdysozoa</taxon>
        <taxon>Arthropoda</taxon>
        <taxon>Crustacea</taxon>
        <taxon>Multicrustacea</taxon>
        <taxon>Malacostraca</taxon>
        <taxon>Eumalacostraca</taxon>
        <taxon>Eucarida</taxon>
        <taxon>Euphausiacea</taxon>
        <taxon>Euphausiidae</taxon>
        <taxon>Meganyctiphanes</taxon>
    </lineage>
</organism>